<dbReference type="Proteomes" id="UP000253517">
    <property type="component" value="Unassembled WGS sequence"/>
</dbReference>
<evidence type="ECO:0000256" key="2">
    <source>
        <dbReference type="SAM" id="SignalP"/>
    </source>
</evidence>
<feature type="chain" id="PRO_5016713227" evidence="2">
    <location>
        <begin position="20"/>
        <end position="58"/>
    </location>
</feature>
<name>A0A369A844_9FLAO</name>
<sequence length="58" mass="6331">MKKIALFFAIAALPLLTWATEPEKKKEKEGCSTEKVEKKGCSSEKGEAKACCKSKKPA</sequence>
<evidence type="ECO:0000313" key="3">
    <source>
        <dbReference type="EMBL" id="RCX03604.1"/>
    </source>
</evidence>
<proteinExistence type="predicted"/>
<dbReference type="AlphaFoldDB" id="A0A369A844"/>
<accession>A0A369A844</accession>
<gene>
    <name evidence="3" type="ORF">DES35_10253</name>
</gene>
<keyword evidence="2" id="KW-0732">Signal</keyword>
<reference evidence="3 4" key="1">
    <citation type="submission" date="2018-07" db="EMBL/GenBank/DDBJ databases">
        <title>Genomic Encyclopedia of Type Strains, Phase IV (KMG-IV): sequencing the most valuable type-strain genomes for metagenomic binning, comparative biology and taxonomic classification.</title>
        <authorList>
            <person name="Goeker M."/>
        </authorList>
    </citation>
    <scope>NUCLEOTIDE SEQUENCE [LARGE SCALE GENOMIC DNA]</scope>
    <source>
        <strain evidence="3 4">DSM 21410</strain>
    </source>
</reference>
<feature type="signal peptide" evidence="2">
    <location>
        <begin position="1"/>
        <end position="19"/>
    </location>
</feature>
<dbReference type="EMBL" id="QPJS01000002">
    <property type="protein sequence ID" value="RCX03604.1"/>
    <property type="molecule type" value="Genomic_DNA"/>
</dbReference>
<organism evidence="3 4">
    <name type="scientific">Schleiferia thermophila</name>
    <dbReference type="NCBI Taxonomy" id="884107"/>
    <lineage>
        <taxon>Bacteria</taxon>
        <taxon>Pseudomonadati</taxon>
        <taxon>Bacteroidota</taxon>
        <taxon>Flavobacteriia</taxon>
        <taxon>Flavobacteriales</taxon>
        <taxon>Schleiferiaceae</taxon>
        <taxon>Schleiferia</taxon>
    </lineage>
</organism>
<evidence type="ECO:0000256" key="1">
    <source>
        <dbReference type="SAM" id="MobiDB-lite"/>
    </source>
</evidence>
<keyword evidence="4" id="KW-1185">Reference proteome</keyword>
<evidence type="ECO:0000313" key="4">
    <source>
        <dbReference type="Proteomes" id="UP000253517"/>
    </source>
</evidence>
<comment type="caution">
    <text evidence="3">The sequence shown here is derived from an EMBL/GenBank/DDBJ whole genome shotgun (WGS) entry which is preliminary data.</text>
</comment>
<feature type="compositionally biased region" description="Basic and acidic residues" evidence="1">
    <location>
        <begin position="22"/>
        <end position="50"/>
    </location>
</feature>
<feature type="region of interest" description="Disordered" evidence="1">
    <location>
        <begin position="22"/>
        <end position="58"/>
    </location>
</feature>
<dbReference type="RefSeq" id="WP_160172005.1">
    <property type="nucleotide sequence ID" value="NZ_BHZF01000002.1"/>
</dbReference>
<protein>
    <submittedName>
        <fullName evidence="3">Uncharacterized protein</fullName>
    </submittedName>
</protein>